<feature type="chain" id="PRO_5046436384" evidence="2">
    <location>
        <begin position="29"/>
        <end position="366"/>
    </location>
</feature>
<dbReference type="Pfam" id="PF13365">
    <property type="entry name" value="Trypsin_2"/>
    <property type="match status" value="1"/>
</dbReference>
<protein>
    <submittedName>
        <fullName evidence="3">Trypsin-like peptidase domain-containing protein</fullName>
    </submittedName>
</protein>
<dbReference type="SUPFAM" id="SSF50494">
    <property type="entry name" value="Trypsin-like serine proteases"/>
    <property type="match status" value="1"/>
</dbReference>
<evidence type="ECO:0000256" key="1">
    <source>
        <dbReference type="ARBA" id="ARBA00022729"/>
    </source>
</evidence>
<evidence type="ECO:0000313" key="4">
    <source>
        <dbReference type="Proteomes" id="UP001551675"/>
    </source>
</evidence>
<evidence type="ECO:0000256" key="2">
    <source>
        <dbReference type="SAM" id="SignalP"/>
    </source>
</evidence>
<dbReference type="EMBL" id="JBFALK010000008">
    <property type="protein sequence ID" value="MEV0970199.1"/>
    <property type="molecule type" value="Genomic_DNA"/>
</dbReference>
<feature type="signal peptide" evidence="2">
    <location>
        <begin position="1"/>
        <end position="28"/>
    </location>
</feature>
<dbReference type="Proteomes" id="UP001551675">
    <property type="component" value="Unassembled WGS sequence"/>
</dbReference>
<comment type="caution">
    <text evidence="3">The sequence shown here is derived from an EMBL/GenBank/DDBJ whole genome shotgun (WGS) entry which is preliminary data.</text>
</comment>
<sequence>MRKRLLLPLGGLAATGLLAAALVTPATAAPTVSKAKLASPAKVADIIDFWTADSGANLKAAKAYGAEHKRVPKHVSTGGPAADGKPGVIPAIGDEKKAGGKSKNVNLPKTVGRAFFVIDGDIYACSASSIQSQYRNLVATAGHCVYDIDGNSQTVDRWVFVPGYYDGKAPWGVYVGKQAFTHYDFDVYEDADRDYAFVTVYNGIGYDYKKDVHVDLGSLGANVGGQGFAYNQKVGQPVYAFGYPAAPHGDGDYVFTGEKMKWCYGKPVYPIVESSVKVEEQIGLKCSMTGGSSGGPWILKYNSNRRLGYINGVTSLGGDTDGNNRSDMITSAYFDGETYGVYKAALPLWSGSLVKKDGSIGITETR</sequence>
<evidence type="ECO:0000313" key="3">
    <source>
        <dbReference type="EMBL" id="MEV0970199.1"/>
    </source>
</evidence>
<dbReference type="RefSeq" id="WP_061255163.1">
    <property type="nucleotide sequence ID" value="NZ_JBFALK010000008.1"/>
</dbReference>
<reference evidence="3 4" key="1">
    <citation type="submission" date="2024-06" db="EMBL/GenBank/DDBJ databases">
        <title>The Natural Products Discovery Center: Release of the First 8490 Sequenced Strains for Exploring Actinobacteria Biosynthetic Diversity.</title>
        <authorList>
            <person name="Kalkreuter E."/>
            <person name="Kautsar S.A."/>
            <person name="Yang D."/>
            <person name="Bader C.D."/>
            <person name="Teijaro C.N."/>
            <person name="Fluegel L."/>
            <person name="Davis C.M."/>
            <person name="Simpson J.R."/>
            <person name="Lauterbach L."/>
            <person name="Steele A.D."/>
            <person name="Gui C."/>
            <person name="Meng S."/>
            <person name="Li G."/>
            <person name="Viehrig K."/>
            <person name="Ye F."/>
            <person name="Su P."/>
            <person name="Kiefer A.F."/>
            <person name="Nichols A."/>
            <person name="Cepeda A.J."/>
            <person name="Yan W."/>
            <person name="Fan B."/>
            <person name="Jiang Y."/>
            <person name="Adhikari A."/>
            <person name="Zheng C.-J."/>
            <person name="Schuster L."/>
            <person name="Cowan T.M."/>
            <person name="Smanski M.J."/>
            <person name="Chevrette M.G."/>
            <person name="De Carvalho L.P.S."/>
            <person name="Shen B."/>
        </authorList>
    </citation>
    <scope>NUCLEOTIDE SEQUENCE [LARGE SCALE GENOMIC DNA]</scope>
    <source>
        <strain evidence="3 4">NPDC050100</strain>
    </source>
</reference>
<gene>
    <name evidence="3" type="ORF">AB0I59_16300</name>
</gene>
<organism evidence="3 4">
    <name type="scientific">Microtetraspora glauca</name>
    <dbReference type="NCBI Taxonomy" id="1996"/>
    <lineage>
        <taxon>Bacteria</taxon>
        <taxon>Bacillati</taxon>
        <taxon>Actinomycetota</taxon>
        <taxon>Actinomycetes</taxon>
        <taxon>Streptosporangiales</taxon>
        <taxon>Streptosporangiaceae</taxon>
        <taxon>Microtetraspora</taxon>
    </lineage>
</organism>
<dbReference type="InterPro" id="IPR009003">
    <property type="entry name" value="Peptidase_S1_PA"/>
</dbReference>
<keyword evidence="4" id="KW-1185">Reference proteome</keyword>
<keyword evidence="1 2" id="KW-0732">Signal</keyword>
<name>A0ABV3GF69_MICGL</name>
<dbReference type="InterPro" id="IPR050966">
    <property type="entry name" value="Glutamyl_endopeptidase"/>
</dbReference>
<proteinExistence type="predicted"/>
<dbReference type="Gene3D" id="2.40.10.10">
    <property type="entry name" value="Trypsin-like serine proteases"/>
    <property type="match status" value="2"/>
</dbReference>
<dbReference type="InterPro" id="IPR043504">
    <property type="entry name" value="Peptidase_S1_PA_chymotrypsin"/>
</dbReference>
<accession>A0ABV3GF69</accession>
<dbReference type="PANTHER" id="PTHR15462">
    <property type="entry name" value="SERINE PROTEASE"/>
    <property type="match status" value="1"/>
</dbReference>